<sequence>MFIESEASMGRRLEFNELHSDAESVTPSNPRQLSQYATPQKSTSIPYCGICFIPDCDEAIKPNKGMIFDDLESAKEFYEYYAHTVGFSVRIGQHKKVNGLVLYKRFLCANEGFREDKVDKDLDSGRNYCCQPTKCR</sequence>
<reference evidence="2" key="2">
    <citation type="submission" date="2018-05" db="EMBL/GenBank/DDBJ databases">
        <title>OmerRS3 (Oryza meridionalis Reference Sequence Version 3).</title>
        <authorList>
            <person name="Zhang J."/>
            <person name="Kudrna D."/>
            <person name="Lee S."/>
            <person name="Talag J."/>
            <person name="Welchert J."/>
            <person name="Wing R.A."/>
        </authorList>
    </citation>
    <scope>NUCLEOTIDE SEQUENCE [LARGE SCALE GENOMIC DNA]</scope>
    <source>
        <strain evidence="2">cv. OR44</strain>
    </source>
</reference>
<evidence type="ECO:0000313" key="2">
    <source>
        <dbReference type="EnsemblPlants" id="OMERI12G12770.1"/>
    </source>
</evidence>
<dbReference type="HOGENOM" id="CLU_1878721_0_0_1"/>
<dbReference type="Gramene" id="OMERI12G12770.1">
    <property type="protein sequence ID" value="OMERI12G12770.1"/>
    <property type="gene ID" value="OMERI12G12770"/>
</dbReference>
<reference evidence="2" key="1">
    <citation type="submission" date="2015-04" db="UniProtKB">
        <authorList>
            <consortium name="EnsemblPlants"/>
        </authorList>
    </citation>
    <scope>IDENTIFICATION</scope>
</reference>
<dbReference type="AlphaFoldDB" id="A0A0E0FDW7"/>
<keyword evidence="3" id="KW-1185">Reference proteome</keyword>
<organism evidence="2">
    <name type="scientific">Oryza meridionalis</name>
    <dbReference type="NCBI Taxonomy" id="40149"/>
    <lineage>
        <taxon>Eukaryota</taxon>
        <taxon>Viridiplantae</taxon>
        <taxon>Streptophyta</taxon>
        <taxon>Embryophyta</taxon>
        <taxon>Tracheophyta</taxon>
        <taxon>Spermatophyta</taxon>
        <taxon>Magnoliopsida</taxon>
        <taxon>Liliopsida</taxon>
        <taxon>Poales</taxon>
        <taxon>Poaceae</taxon>
        <taxon>BOP clade</taxon>
        <taxon>Oryzoideae</taxon>
        <taxon>Oryzeae</taxon>
        <taxon>Oryzinae</taxon>
        <taxon>Oryza</taxon>
    </lineage>
</organism>
<evidence type="ECO:0000313" key="3">
    <source>
        <dbReference type="Proteomes" id="UP000008021"/>
    </source>
</evidence>
<dbReference type="Proteomes" id="UP000008021">
    <property type="component" value="Chromosome 12"/>
</dbReference>
<protein>
    <recommendedName>
        <fullName evidence="1">FAR1 domain-containing protein</fullName>
    </recommendedName>
</protein>
<dbReference type="STRING" id="40149.A0A0E0FDW7"/>
<evidence type="ECO:0000259" key="1">
    <source>
        <dbReference type="Pfam" id="PF03101"/>
    </source>
</evidence>
<dbReference type="PANTHER" id="PTHR46328">
    <property type="entry name" value="FAR-RED IMPAIRED RESPONSIVE (FAR1) FAMILY PROTEIN-RELATED"/>
    <property type="match status" value="1"/>
</dbReference>
<dbReference type="Pfam" id="PF03101">
    <property type="entry name" value="FAR1"/>
    <property type="match status" value="1"/>
</dbReference>
<dbReference type="EnsemblPlants" id="OMERI12G12770.1">
    <property type="protein sequence ID" value="OMERI12G12770.1"/>
    <property type="gene ID" value="OMERI12G12770"/>
</dbReference>
<dbReference type="InterPro" id="IPR004330">
    <property type="entry name" value="FAR1_DNA_bnd_dom"/>
</dbReference>
<feature type="domain" description="FAR1" evidence="1">
    <location>
        <begin position="76"/>
        <end position="120"/>
    </location>
</feature>
<proteinExistence type="predicted"/>
<accession>A0A0E0FDW7</accession>
<dbReference type="PANTHER" id="PTHR46328:SF30">
    <property type="entry name" value="OS04G0641500 PROTEIN"/>
    <property type="match status" value="1"/>
</dbReference>
<name>A0A0E0FDW7_9ORYZ</name>